<reference evidence="1 2" key="1">
    <citation type="journal article" date="2009" name="Stand. Genomic Sci.">
        <title>Complete genome sequence of Halorhabdus utahensis type strain (AX-2).</title>
        <authorList>
            <person name="Anderson I."/>
            <person name="Tindall B.J."/>
            <person name="Pomrenke H."/>
            <person name="Goker M."/>
            <person name="Lapidus A."/>
            <person name="Nolan M."/>
            <person name="Copeland A."/>
            <person name="Glavina Del Rio T."/>
            <person name="Chen F."/>
            <person name="Tice H."/>
            <person name="Cheng J.F."/>
            <person name="Lucas S."/>
            <person name="Chertkov O."/>
            <person name="Bruce D."/>
            <person name="Brettin T."/>
            <person name="Detter J.C."/>
            <person name="Han C."/>
            <person name="Goodwin L."/>
            <person name="Land M."/>
            <person name="Hauser L."/>
            <person name="Chang Y.J."/>
            <person name="Jeffries C.D."/>
            <person name="Pitluck S."/>
            <person name="Pati A."/>
            <person name="Mavromatis K."/>
            <person name="Ivanova N."/>
            <person name="Ovchinnikova G."/>
            <person name="Chen A."/>
            <person name="Palaniappan K."/>
            <person name="Chain P."/>
            <person name="Rohde M."/>
            <person name="Bristow J."/>
            <person name="Eisen J.A."/>
            <person name="Markowitz V."/>
            <person name="Hugenholtz P."/>
            <person name="Kyrpides N.C."/>
            <person name="Klenk H.P."/>
        </authorList>
    </citation>
    <scope>NUCLEOTIDE SEQUENCE [LARGE SCALE GENOMIC DNA]</scope>
    <source>
        <strain evidence="2">DSM 12940 / JCM 11049 / AX-2</strain>
    </source>
</reference>
<dbReference type="STRING" id="519442.Huta_0850"/>
<evidence type="ECO:0000313" key="1">
    <source>
        <dbReference type="EMBL" id="ACV11033.1"/>
    </source>
</evidence>
<sequence length="125" mass="13241">MPASGDLLATVEGLARRGPDLSVTANLSVTVNDIDLAISTVEDRIRIQVPSVWAGFRLLRSERDRLPQLSRVLSAADLTAEVRVGSAVIAIAGADAVPGRLSGRLAVGPVEVRLRALVLAILRLR</sequence>
<dbReference type="AlphaFoldDB" id="C7NUD6"/>
<protein>
    <submittedName>
        <fullName evidence="1">Uncharacterized protein</fullName>
    </submittedName>
</protein>
<dbReference type="Proteomes" id="UP000002071">
    <property type="component" value="Chromosome"/>
</dbReference>
<dbReference type="eggNOG" id="arCOG07583">
    <property type="taxonomic scope" value="Archaea"/>
</dbReference>
<gene>
    <name evidence="1" type="ordered locus">Huta_0850</name>
</gene>
<dbReference type="RefSeq" id="WP_015788610.1">
    <property type="nucleotide sequence ID" value="NC_013158.1"/>
</dbReference>
<proteinExistence type="predicted"/>
<organism evidence="1 2">
    <name type="scientific">Halorhabdus utahensis (strain DSM 12940 / JCM 11049 / AX-2)</name>
    <dbReference type="NCBI Taxonomy" id="519442"/>
    <lineage>
        <taxon>Archaea</taxon>
        <taxon>Methanobacteriati</taxon>
        <taxon>Methanobacteriota</taxon>
        <taxon>Stenosarchaea group</taxon>
        <taxon>Halobacteria</taxon>
        <taxon>Halobacteriales</taxon>
        <taxon>Haloarculaceae</taxon>
        <taxon>Halorhabdus</taxon>
    </lineage>
</organism>
<name>C7NUD6_HALUD</name>
<dbReference type="HOGENOM" id="CLU_154327_0_0_2"/>
<dbReference type="OrthoDB" id="239317at2157"/>
<accession>C7NUD6</accession>
<evidence type="ECO:0000313" key="2">
    <source>
        <dbReference type="Proteomes" id="UP000002071"/>
    </source>
</evidence>
<dbReference type="KEGG" id="hut:Huta_0850"/>
<dbReference type="EMBL" id="CP001687">
    <property type="protein sequence ID" value="ACV11033.1"/>
    <property type="molecule type" value="Genomic_DNA"/>
</dbReference>
<dbReference type="GeneID" id="8383123"/>
<keyword evidence="2" id="KW-1185">Reference proteome</keyword>